<accession>A0A133V696</accession>
<sequence length="173" mass="19428">MLSRIARASEKRPIMVIVGVGLFTIPMIYGVLQISMSSEMEKFAPEGCTSIQVTGMVENEIGGVAREVVLIEGENLTSANSFRTISDFQSSLKRAFENYMVQIRSYPHFLIPSLENQDENWENLSDSRLEAQIKNLLSMDVIKEQTDAYFTENRDATLIVVVVDSRLPESGQD</sequence>
<keyword evidence="1" id="KW-1133">Transmembrane helix</keyword>
<feature type="transmembrane region" description="Helical" evidence="1">
    <location>
        <begin position="12"/>
        <end position="32"/>
    </location>
</feature>
<dbReference type="Proteomes" id="UP000070400">
    <property type="component" value="Unassembled WGS sequence"/>
</dbReference>
<keyword evidence="3" id="KW-1185">Reference proteome</keyword>
<evidence type="ECO:0008006" key="4">
    <source>
        <dbReference type="Google" id="ProtNLM"/>
    </source>
</evidence>
<dbReference type="EMBL" id="LHXX01000031">
    <property type="protein sequence ID" value="KXB01965.1"/>
    <property type="molecule type" value="Genomic_DNA"/>
</dbReference>
<proteinExistence type="predicted"/>
<evidence type="ECO:0000313" key="2">
    <source>
        <dbReference type="EMBL" id="KXB01965.1"/>
    </source>
</evidence>
<reference evidence="2 3" key="1">
    <citation type="journal article" date="2016" name="Sci. Rep.">
        <title>Metabolic traits of an uncultured archaeal lineage -MSBL1- from brine pools of the Red Sea.</title>
        <authorList>
            <person name="Mwirichia R."/>
            <person name="Alam I."/>
            <person name="Rashid M."/>
            <person name="Vinu M."/>
            <person name="Ba-Alawi W."/>
            <person name="Anthony Kamau A."/>
            <person name="Kamanda Ngugi D."/>
            <person name="Goker M."/>
            <person name="Klenk H.P."/>
            <person name="Bajic V."/>
            <person name="Stingl U."/>
        </authorList>
    </citation>
    <scope>NUCLEOTIDE SEQUENCE [LARGE SCALE GENOMIC DNA]</scope>
    <source>
        <strain evidence="2">SCGC-AAA261D19</strain>
    </source>
</reference>
<evidence type="ECO:0000313" key="3">
    <source>
        <dbReference type="Proteomes" id="UP000070400"/>
    </source>
</evidence>
<organism evidence="2 3">
    <name type="scientific">candidate division MSBL1 archaeon SCGC-AAA261D19</name>
    <dbReference type="NCBI Taxonomy" id="1698273"/>
    <lineage>
        <taxon>Archaea</taxon>
        <taxon>Methanobacteriati</taxon>
        <taxon>Methanobacteriota</taxon>
        <taxon>candidate division MSBL1</taxon>
    </lineage>
</organism>
<evidence type="ECO:0000256" key="1">
    <source>
        <dbReference type="SAM" id="Phobius"/>
    </source>
</evidence>
<dbReference type="AlphaFoldDB" id="A0A133V696"/>
<keyword evidence="1" id="KW-0472">Membrane</keyword>
<keyword evidence="1" id="KW-0812">Transmembrane</keyword>
<protein>
    <recommendedName>
        <fullName evidence="4">Membrane transport protein MMPL domain-containing protein</fullName>
    </recommendedName>
</protein>
<comment type="caution">
    <text evidence="2">The sequence shown here is derived from an EMBL/GenBank/DDBJ whole genome shotgun (WGS) entry which is preliminary data.</text>
</comment>
<name>A0A133V696_9EURY</name>
<gene>
    <name evidence="2" type="ORF">AKJ43_02755</name>
</gene>